<evidence type="ECO:0000313" key="1">
    <source>
        <dbReference type="EMBL" id="KAL2751351.1"/>
    </source>
</evidence>
<dbReference type="AlphaFoldDB" id="A0ABD2D207"/>
<comment type="caution">
    <text evidence="1">The sequence shown here is derived from an EMBL/GenBank/DDBJ whole genome shotgun (WGS) entry which is preliminary data.</text>
</comment>
<sequence>MRKARTVVLKGGMWASEADGLNVIPNYAGNAYFVVESFGHSRECPSAIISPTGDFVLFVRRLFVHAGTANLKLVGPQMQLPPRGGTWVGSTCIILKSLSLFYLKSVTKLYTTEENHFGHILDSALNFNHR</sequence>
<dbReference type="Proteomes" id="UP001607303">
    <property type="component" value="Unassembled WGS sequence"/>
</dbReference>
<protein>
    <submittedName>
        <fullName evidence="1">Uncharacterized protein</fullName>
    </submittedName>
</protein>
<keyword evidence="2" id="KW-1185">Reference proteome</keyword>
<evidence type="ECO:0000313" key="2">
    <source>
        <dbReference type="Proteomes" id="UP001607303"/>
    </source>
</evidence>
<organism evidence="1 2">
    <name type="scientific">Vespula maculifrons</name>
    <name type="common">Eastern yellow jacket</name>
    <name type="synonym">Wasp</name>
    <dbReference type="NCBI Taxonomy" id="7453"/>
    <lineage>
        <taxon>Eukaryota</taxon>
        <taxon>Metazoa</taxon>
        <taxon>Ecdysozoa</taxon>
        <taxon>Arthropoda</taxon>
        <taxon>Hexapoda</taxon>
        <taxon>Insecta</taxon>
        <taxon>Pterygota</taxon>
        <taxon>Neoptera</taxon>
        <taxon>Endopterygota</taxon>
        <taxon>Hymenoptera</taxon>
        <taxon>Apocrita</taxon>
        <taxon>Aculeata</taxon>
        <taxon>Vespoidea</taxon>
        <taxon>Vespidae</taxon>
        <taxon>Vespinae</taxon>
        <taxon>Vespula</taxon>
    </lineage>
</organism>
<name>A0ABD2D207_VESMC</name>
<proteinExistence type="predicted"/>
<accession>A0ABD2D207</accession>
<dbReference type="EMBL" id="JAYRBN010000007">
    <property type="protein sequence ID" value="KAL2751351.1"/>
    <property type="molecule type" value="Genomic_DNA"/>
</dbReference>
<gene>
    <name evidence="1" type="ORF">V1477_000509</name>
</gene>
<reference evidence="1 2" key="1">
    <citation type="journal article" date="2024" name="Ann. Entomol. Soc. Am.">
        <title>Genomic analyses of the southern and eastern yellowjacket wasps (Hymenoptera: Vespidae) reveal evolutionary signatures of social life.</title>
        <authorList>
            <person name="Catto M.A."/>
            <person name="Caine P.B."/>
            <person name="Orr S.E."/>
            <person name="Hunt B.G."/>
            <person name="Goodisman M.A.D."/>
        </authorList>
    </citation>
    <scope>NUCLEOTIDE SEQUENCE [LARGE SCALE GENOMIC DNA]</scope>
    <source>
        <strain evidence="1">232</strain>
        <tissue evidence="1">Head and thorax</tissue>
    </source>
</reference>